<dbReference type="EC" id="2.7.13.3" evidence="3"/>
<dbReference type="Gene3D" id="3.30.565.10">
    <property type="entry name" value="Histidine kinase-like ATPase, C-terminal domain"/>
    <property type="match status" value="1"/>
</dbReference>
<protein>
    <recommendedName>
        <fullName evidence="3">histidine kinase</fullName>
        <ecNumber evidence="3">2.7.13.3</ecNumber>
    </recommendedName>
</protein>
<dbReference type="InterPro" id="IPR003660">
    <property type="entry name" value="HAMP_dom"/>
</dbReference>
<keyword evidence="5" id="KW-0597">Phosphoprotein</keyword>
<dbReference type="SMART" id="SM00304">
    <property type="entry name" value="HAMP"/>
    <property type="match status" value="1"/>
</dbReference>
<evidence type="ECO:0000259" key="16">
    <source>
        <dbReference type="PROSITE" id="PS50885"/>
    </source>
</evidence>
<dbReference type="SUPFAM" id="SSF55874">
    <property type="entry name" value="ATPase domain of HSP90 chaperone/DNA topoisomerase II/histidine kinase"/>
    <property type="match status" value="1"/>
</dbReference>
<keyword evidence="9" id="KW-0418">Kinase</keyword>
<dbReference type="InterPro" id="IPR003661">
    <property type="entry name" value="HisK_dim/P_dom"/>
</dbReference>
<dbReference type="PANTHER" id="PTHR45528">
    <property type="entry name" value="SENSOR HISTIDINE KINASE CPXA"/>
    <property type="match status" value="1"/>
</dbReference>
<proteinExistence type="predicted"/>
<dbReference type="InterPro" id="IPR050398">
    <property type="entry name" value="HssS/ArlS-like"/>
</dbReference>
<keyword evidence="8" id="KW-0547">Nucleotide-binding</keyword>
<feature type="transmembrane region" description="Helical" evidence="14">
    <location>
        <begin position="6"/>
        <end position="28"/>
    </location>
</feature>
<dbReference type="Gene3D" id="1.10.287.130">
    <property type="match status" value="1"/>
</dbReference>
<dbReference type="Pfam" id="PF02518">
    <property type="entry name" value="HATPase_c"/>
    <property type="match status" value="1"/>
</dbReference>
<gene>
    <name evidence="17" type="ORF">GC101_01245</name>
</gene>
<evidence type="ECO:0000313" key="18">
    <source>
        <dbReference type="Proteomes" id="UP000596857"/>
    </source>
</evidence>
<feature type="domain" description="Histidine kinase" evidence="15">
    <location>
        <begin position="251"/>
        <end position="467"/>
    </location>
</feature>
<evidence type="ECO:0000259" key="15">
    <source>
        <dbReference type="PROSITE" id="PS50109"/>
    </source>
</evidence>
<evidence type="ECO:0000256" key="14">
    <source>
        <dbReference type="SAM" id="Phobius"/>
    </source>
</evidence>
<dbReference type="Gene3D" id="6.10.340.10">
    <property type="match status" value="1"/>
</dbReference>
<dbReference type="Pfam" id="PF00672">
    <property type="entry name" value="HAMP"/>
    <property type="match status" value="1"/>
</dbReference>
<dbReference type="InterPro" id="IPR005467">
    <property type="entry name" value="His_kinase_dom"/>
</dbReference>
<evidence type="ECO:0000256" key="5">
    <source>
        <dbReference type="ARBA" id="ARBA00022553"/>
    </source>
</evidence>
<keyword evidence="6" id="KW-0808">Transferase</keyword>
<dbReference type="InterPro" id="IPR003594">
    <property type="entry name" value="HATPase_dom"/>
</dbReference>
<dbReference type="InterPro" id="IPR036890">
    <property type="entry name" value="HATPase_C_sf"/>
</dbReference>
<dbReference type="PROSITE" id="PS50109">
    <property type="entry name" value="HIS_KIN"/>
    <property type="match status" value="1"/>
</dbReference>
<keyword evidence="12" id="KW-0902">Two-component regulatory system</keyword>
<dbReference type="SMART" id="SM00388">
    <property type="entry name" value="HisKA"/>
    <property type="match status" value="1"/>
</dbReference>
<evidence type="ECO:0000256" key="1">
    <source>
        <dbReference type="ARBA" id="ARBA00000085"/>
    </source>
</evidence>
<evidence type="ECO:0000256" key="8">
    <source>
        <dbReference type="ARBA" id="ARBA00022741"/>
    </source>
</evidence>
<dbReference type="Pfam" id="PF00512">
    <property type="entry name" value="HisKA"/>
    <property type="match status" value="1"/>
</dbReference>
<evidence type="ECO:0000256" key="9">
    <source>
        <dbReference type="ARBA" id="ARBA00022777"/>
    </source>
</evidence>
<name>A0ABX1Y9C8_9BACL</name>
<sequence length="469" mass="52992">MALRLWGTMMVLVLLAVAFMWAIQIFMLEKNYANATIHEVQEQLNPIMEDLKTEDLAYDAKLIPYLSKSINGKMLLVSNQGEPIEMYSYGHPINLQEAHTESLVWQGIKASGEYQKILAGEPYNKEIRYEGRLNAYEIGIPVVYYGQQAYVILFRSFGELYTVLEMNREQLIVLSIILSIATAILAGILSLRFTRPILVIKNTVDRLAKGDLAATPGLKLKDELGQLSGSVEELGRALQRVDLLRKEIIANVSHELRSPLALINGYAEMVRDIHYKDDIKREEDLNLIIKEAGRMSEMVNDIMDYSQLQAGYLQLSKDWYNLHEIIESEIEHCEQSAAEHQSKITLESPEAEIPVLVDALKISQVLRNLLYNAINHTKDGGSIVVAITGLDRSYKISVINQGEPIPVEEREAIWERYQRSQHQAGRRQGTGIGLSIVSTILKAHDMPYGVDCADGNTAFWFICPTTQRN</sequence>
<comment type="caution">
    <text evidence="17">The sequence shown here is derived from an EMBL/GenBank/DDBJ whole genome shotgun (WGS) entry which is preliminary data.</text>
</comment>
<evidence type="ECO:0000256" key="10">
    <source>
        <dbReference type="ARBA" id="ARBA00022840"/>
    </source>
</evidence>
<dbReference type="PANTHER" id="PTHR45528:SF1">
    <property type="entry name" value="SENSOR HISTIDINE KINASE CPXA"/>
    <property type="match status" value="1"/>
</dbReference>
<comment type="subcellular location">
    <subcellularLocation>
        <location evidence="2">Cell membrane</location>
        <topology evidence="2">Multi-pass membrane protein</topology>
    </subcellularLocation>
</comment>
<feature type="transmembrane region" description="Helical" evidence="14">
    <location>
        <begin position="171"/>
        <end position="193"/>
    </location>
</feature>
<dbReference type="Proteomes" id="UP000596857">
    <property type="component" value="Unassembled WGS sequence"/>
</dbReference>
<evidence type="ECO:0000256" key="2">
    <source>
        <dbReference type="ARBA" id="ARBA00004651"/>
    </source>
</evidence>
<evidence type="ECO:0000256" key="13">
    <source>
        <dbReference type="ARBA" id="ARBA00023136"/>
    </source>
</evidence>
<comment type="catalytic activity">
    <reaction evidence="1">
        <text>ATP + protein L-histidine = ADP + protein N-phospho-L-histidine.</text>
        <dbReference type="EC" id="2.7.13.3"/>
    </reaction>
</comment>
<evidence type="ECO:0000256" key="12">
    <source>
        <dbReference type="ARBA" id="ARBA00023012"/>
    </source>
</evidence>
<keyword evidence="11 14" id="KW-1133">Transmembrane helix</keyword>
<evidence type="ECO:0000256" key="6">
    <source>
        <dbReference type="ARBA" id="ARBA00022679"/>
    </source>
</evidence>
<dbReference type="PROSITE" id="PS50885">
    <property type="entry name" value="HAMP"/>
    <property type="match status" value="1"/>
</dbReference>
<evidence type="ECO:0000256" key="3">
    <source>
        <dbReference type="ARBA" id="ARBA00012438"/>
    </source>
</evidence>
<keyword evidence="13 14" id="KW-0472">Membrane</keyword>
<dbReference type="CDD" id="cd06225">
    <property type="entry name" value="HAMP"/>
    <property type="match status" value="1"/>
</dbReference>
<dbReference type="SMART" id="SM00387">
    <property type="entry name" value="HATPase_c"/>
    <property type="match status" value="1"/>
</dbReference>
<dbReference type="SUPFAM" id="SSF158472">
    <property type="entry name" value="HAMP domain-like"/>
    <property type="match status" value="1"/>
</dbReference>
<evidence type="ECO:0000313" key="17">
    <source>
        <dbReference type="EMBL" id="NOU77497.1"/>
    </source>
</evidence>
<evidence type="ECO:0000256" key="11">
    <source>
        <dbReference type="ARBA" id="ARBA00022989"/>
    </source>
</evidence>
<dbReference type="InterPro" id="IPR036097">
    <property type="entry name" value="HisK_dim/P_sf"/>
</dbReference>
<keyword evidence="10" id="KW-0067">ATP-binding</keyword>
<organism evidence="17 18">
    <name type="scientific">Paenibacillus phytohabitans</name>
    <dbReference type="NCBI Taxonomy" id="2654978"/>
    <lineage>
        <taxon>Bacteria</taxon>
        <taxon>Bacillati</taxon>
        <taxon>Bacillota</taxon>
        <taxon>Bacilli</taxon>
        <taxon>Bacillales</taxon>
        <taxon>Paenibacillaceae</taxon>
        <taxon>Paenibacillus</taxon>
    </lineage>
</organism>
<keyword evidence="7 14" id="KW-0812">Transmembrane</keyword>
<dbReference type="CDD" id="cd00082">
    <property type="entry name" value="HisKA"/>
    <property type="match status" value="1"/>
</dbReference>
<evidence type="ECO:0000256" key="4">
    <source>
        <dbReference type="ARBA" id="ARBA00022475"/>
    </source>
</evidence>
<feature type="domain" description="HAMP" evidence="16">
    <location>
        <begin position="191"/>
        <end position="243"/>
    </location>
</feature>
<keyword evidence="18" id="KW-1185">Reference proteome</keyword>
<accession>A0ABX1Y9C8</accession>
<evidence type="ECO:0000256" key="7">
    <source>
        <dbReference type="ARBA" id="ARBA00022692"/>
    </source>
</evidence>
<dbReference type="EMBL" id="WHOB01000012">
    <property type="protein sequence ID" value="NOU77497.1"/>
    <property type="molecule type" value="Genomic_DNA"/>
</dbReference>
<dbReference type="SUPFAM" id="SSF47384">
    <property type="entry name" value="Homodimeric domain of signal transducing histidine kinase"/>
    <property type="match status" value="1"/>
</dbReference>
<keyword evidence="4" id="KW-1003">Cell membrane</keyword>
<reference evidence="17 18" key="1">
    <citation type="submission" date="2019-10" db="EMBL/GenBank/DDBJ databases">
        <title>Description of Paenibacillus terricola sp. nov.</title>
        <authorList>
            <person name="Carlier A."/>
            <person name="Qi S."/>
        </authorList>
    </citation>
    <scope>NUCLEOTIDE SEQUENCE [LARGE SCALE GENOMIC DNA]</scope>
    <source>
        <strain evidence="17 18">LMG 31459</strain>
    </source>
</reference>